<dbReference type="KEGG" id="upl:DSM104440_01921"/>
<sequence>MKVAALVFATAVLGLVSTTTFASERCSTKECKVSKEARKRVARLDGDRLAQAKIDALYRKQRQEVEARSMCQWGSASC</sequence>
<evidence type="ECO:0000313" key="2">
    <source>
        <dbReference type="EMBL" id="QJR15104.1"/>
    </source>
</evidence>
<keyword evidence="3" id="KW-1185">Reference proteome</keyword>
<evidence type="ECO:0000256" key="1">
    <source>
        <dbReference type="SAM" id="SignalP"/>
    </source>
</evidence>
<accession>A0A6M4H9N4</accession>
<feature type="chain" id="PRO_5026849446" evidence="1">
    <location>
        <begin position="23"/>
        <end position="78"/>
    </location>
</feature>
<proteinExistence type="predicted"/>
<gene>
    <name evidence="2" type="ORF">DSM104440_01921</name>
</gene>
<evidence type="ECO:0000313" key="3">
    <source>
        <dbReference type="Proteomes" id="UP000503096"/>
    </source>
</evidence>
<organism evidence="2 3">
    <name type="scientific">Usitatibacter palustris</name>
    <dbReference type="NCBI Taxonomy" id="2732487"/>
    <lineage>
        <taxon>Bacteria</taxon>
        <taxon>Pseudomonadati</taxon>
        <taxon>Pseudomonadota</taxon>
        <taxon>Betaproteobacteria</taxon>
        <taxon>Nitrosomonadales</taxon>
        <taxon>Usitatibacteraceae</taxon>
        <taxon>Usitatibacter</taxon>
    </lineage>
</organism>
<dbReference type="InParanoid" id="A0A6M4H9N4"/>
<name>A0A6M4H9N4_9PROT</name>
<keyword evidence="1" id="KW-0732">Signal</keyword>
<protein>
    <submittedName>
        <fullName evidence="2">Uncharacterized protein</fullName>
    </submittedName>
</protein>
<dbReference type="EMBL" id="CP053073">
    <property type="protein sequence ID" value="QJR15104.1"/>
    <property type="molecule type" value="Genomic_DNA"/>
</dbReference>
<reference evidence="2 3" key="1">
    <citation type="submission" date="2020-04" db="EMBL/GenBank/DDBJ databases">
        <title>Usitatibacter rugosus gen. nov., sp. nov. and Usitatibacter palustris sp. nov., novel members of Usitatibacteraceae fam. nov. within the order Nitrosomonadales isolated from soil.</title>
        <authorList>
            <person name="Huber K.J."/>
            <person name="Neumann-Schaal M."/>
            <person name="Geppert A."/>
            <person name="Luckner M."/>
            <person name="Wanner G."/>
            <person name="Overmann J."/>
        </authorList>
    </citation>
    <scope>NUCLEOTIDE SEQUENCE [LARGE SCALE GENOMIC DNA]</scope>
    <source>
        <strain evidence="2 3">Swamp67</strain>
    </source>
</reference>
<dbReference type="Proteomes" id="UP000503096">
    <property type="component" value="Chromosome"/>
</dbReference>
<dbReference type="AlphaFoldDB" id="A0A6M4H9N4"/>
<feature type="signal peptide" evidence="1">
    <location>
        <begin position="1"/>
        <end position="22"/>
    </location>
</feature>